<evidence type="ECO:0000313" key="4">
    <source>
        <dbReference type="Proteomes" id="UP000019484"/>
    </source>
</evidence>
<feature type="compositionally biased region" description="Gly residues" evidence="1">
    <location>
        <begin position="527"/>
        <end position="556"/>
    </location>
</feature>
<dbReference type="HOGENOM" id="CLU_022771_0_1_1"/>
<dbReference type="eggNOG" id="ENOG502S30I">
    <property type="taxonomic scope" value="Eukaryota"/>
</dbReference>
<dbReference type="AlphaFoldDB" id="W9YZ72"/>
<dbReference type="PANTHER" id="PTHR10335">
    <property type="entry name" value="RRNA 2-O-METHYLTRANSFERASE FIBRILLARIN"/>
    <property type="match status" value="1"/>
</dbReference>
<dbReference type="PANTHER" id="PTHR10335:SF23">
    <property type="entry name" value="OB FOLD-CONTAINING PROTEIN, NUCLEIC ACID BINDING"/>
    <property type="match status" value="1"/>
</dbReference>
<dbReference type="GO" id="GO:0008649">
    <property type="term" value="F:rRNA methyltransferase activity"/>
    <property type="evidence" value="ECO:0007669"/>
    <property type="project" value="TreeGrafter"/>
</dbReference>
<feature type="region of interest" description="Disordered" evidence="1">
    <location>
        <begin position="421"/>
        <end position="585"/>
    </location>
</feature>
<feature type="compositionally biased region" description="Polar residues" evidence="1">
    <location>
        <begin position="486"/>
        <end position="502"/>
    </location>
</feature>
<dbReference type="GO" id="GO:0003723">
    <property type="term" value="F:RNA binding"/>
    <property type="evidence" value="ECO:0007669"/>
    <property type="project" value="TreeGrafter"/>
</dbReference>
<dbReference type="Proteomes" id="UP000019484">
    <property type="component" value="Unassembled WGS sequence"/>
</dbReference>
<organism evidence="3 4">
    <name type="scientific">Capronia coronata CBS 617.96</name>
    <dbReference type="NCBI Taxonomy" id="1182541"/>
    <lineage>
        <taxon>Eukaryota</taxon>
        <taxon>Fungi</taxon>
        <taxon>Dikarya</taxon>
        <taxon>Ascomycota</taxon>
        <taxon>Pezizomycotina</taxon>
        <taxon>Eurotiomycetes</taxon>
        <taxon>Chaetothyriomycetidae</taxon>
        <taxon>Chaetothyriales</taxon>
        <taxon>Herpotrichiellaceae</taxon>
        <taxon>Capronia</taxon>
    </lineage>
</organism>
<reference evidence="3 4" key="1">
    <citation type="submission" date="2013-03" db="EMBL/GenBank/DDBJ databases">
        <title>The Genome Sequence of Capronia coronata CBS 617.96.</title>
        <authorList>
            <consortium name="The Broad Institute Genomics Platform"/>
            <person name="Cuomo C."/>
            <person name="de Hoog S."/>
            <person name="Gorbushina A."/>
            <person name="Walker B."/>
            <person name="Young S.K."/>
            <person name="Zeng Q."/>
            <person name="Gargeya S."/>
            <person name="Fitzgerald M."/>
            <person name="Haas B."/>
            <person name="Abouelleil A."/>
            <person name="Allen A.W."/>
            <person name="Alvarado L."/>
            <person name="Arachchi H.M."/>
            <person name="Berlin A.M."/>
            <person name="Chapman S.B."/>
            <person name="Gainer-Dewar J."/>
            <person name="Goldberg J."/>
            <person name="Griggs A."/>
            <person name="Gujja S."/>
            <person name="Hansen M."/>
            <person name="Howarth C."/>
            <person name="Imamovic A."/>
            <person name="Ireland A."/>
            <person name="Larimer J."/>
            <person name="McCowan C."/>
            <person name="Murphy C."/>
            <person name="Pearson M."/>
            <person name="Poon T.W."/>
            <person name="Priest M."/>
            <person name="Roberts A."/>
            <person name="Saif S."/>
            <person name="Shea T."/>
            <person name="Sisk P."/>
            <person name="Sykes S."/>
            <person name="Wortman J."/>
            <person name="Nusbaum C."/>
            <person name="Birren B."/>
        </authorList>
    </citation>
    <scope>NUCLEOTIDE SEQUENCE [LARGE SCALE GENOMIC DNA]</scope>
    <source>
        <strain evidence="3 4">CBS 617.96</strain>
    </source>
</reference>
<dbReference type="EMBL" id="AMWN01000002">
    <property type="protein sequence ID" value="EXJ94591.1"/>
    <property type="molecule type" value="Genomic_DNA"/>
</dbReference>
<feature type="compositionally biased region" description="Low complexity" evidence="1">
    <location>
        <begin position="510"/>
        <end position="526"/>
    </location>
</feature>
<accession>W9YZ72</accession>
<proteinExistence type="predicted"/>
<feature type="compositionally biased region" description="Basic and acidic residues" evidence="1">
    <location>
        <begin position="443"/>
        <end position="456"/>
    </location>
</feature>
<dbReference type="Pfam" id="PF10307">
    <property type="entry name" value="HAD_SAK_1"/>
    <property type="match status" value="1"/>
</dbReference>
<keyword evidence="4" id="KW-1185">Reference proteome</keyword>
<gene>
    <name evidence="3" type="ORF">A1O1_02987</name>
</gene>
<evidence type="ECO:0000256" key="1">
    <source>
        <dbReference type="SAM" id="MobiDB-lite"/>
    </source>
</evidence>
<feature type="compositionally biased region" description="Polar residues" evidence="1">
    <location>
        <begin position="421"/>
        <end position="433"/>
    </location>
</feature>
<dbReference type="RefSeq" id="XP_007722085.1">
    <property type="nucleotide sequence ID" value="XM_007723895.1"/>
</dbReference>
<dbReference type="GO" id="GO:1990259">
    <property type="term" value="F:histone H2AQ104 methyltransferase activity"/>
    <property type="evidence" value="ECO:0007669"/>
    <property type="project" value="TreeGrafter"/>
</dbReference>
<dbReference type="GeneID" id="19157884"/>
<comment type="caution">
    <text evidence="3">The sequence shown here is derived from an EMBL/GenBank/DDBJ whole genome shotgun (WGS) entry which is preliminary data.</text>
</comment>
<evidence type="ECO:0000259" key="2">
    <source>
        <dbReference type="Pfam" id="PF10307"/>
    </source>
</evidence>
<dbReference type="GO" id="GO:0000494">
    <property type="term" value="P:box C/D sno(s)RNA 3'-end processing"/>
    <property type="evidence" value="ECO:0007669"/>
    <property type="project" value="TreeGrafter"/>
</dbReference>
<name>W9YZ72_9EURO</name>
<dbReference type="OrthoDB" id="5596992at2759"/>
<feature type="domain" description="Swiss Army Knife RNA repair protein HAD" evidence="2">
    <location>
        <begin position="41"/>
        <end position="250"/>
    </location>
</feature>
<dbReference type="GO" id="GO:0032040">
    <property type="term" value="C:small-subunit processome"/>
    <property type="evidence" value="ECO:0007669"/>
    <property type="project" value="TreeGrafter"/>
</dbReference>
<evidence type="ECO:0000313" key="3">
    <source>
        <dbReference type="EMBL" id="EXJ94591.1"/>
    </source>
</evidence>
<dbReference type="InterPro" id="IPR018812">
    <property type="entry name" value="SAK_HAD"/>
</dbReference>
<sequence length="585" mass="64436">MKSTYSLVSLKRWSCKSKDIPGISAVKAIHVYDFDNTLFSSPLPNPQIWSPPAIGMLQAYETLAYGGWWHDASILAATGEGIEKEEPRAWEGWWNETIVQLVEMSVESKDVVTVLLTGRSETNFADLINRIVNSKKLDFDLVVLKPEVGPSGQRFESTMSFKQEFLKELVFTYKQAEEIRIYEDRPKHVKGFRDYFERLNKSLLSHPTDQPPPPRKPINTEVIHVCELRSALNPETEVEVVQRAINRHNHAIATGGPNPTKSVRKQLKIVEQFSYFGYLINQSDSARLITLCNASPHQIDSGEVRLLASSILITPYYPRKDTLKKVGGRGKKVTWQVTGIAKFEDRIWAARVAPVTETQIYTQDPTPLVVLAIRKGSRQVDAARIQNWQPVAPEKAFMFETTVGDKVMLRIEEVDYPVHQSASVGARKNQNSFEADGGHKRKYVPDDSDNRNKENYARVAGGGGDRADGAAWPAKHGANAGGGKFSQRNYISKSQFNNRGNPNASGGGRNSHNNNNNQGQNANPRQRGGGAGGGSGPATRGRGGGGGGGGNRGPGGYKSLDDYGTGNYDGTNDMKPGSGEMVMNY</sequence>
<protein>
    <recommendedName>
        <fullName evidence="2">Swiss Army Knife RNA repair protein HAD domain-containing protein</fullName>
    </recommendedName>
</protein>
<dbReference type="GO" id="GO:0031428">
    <property type="term" value="C:box C/D methylation guide snoRNP complex"/>
    <property type="evidence" value="ECO:0007669"/>
    <property type="project" value="TreeGrafter"/>
</dbReference>